<accession>A0AA38U731</accession>
<keyword evidence="1" id="KW-0547">Nucleotide-binding</keyword>
<feature type="non-terminal residue" evidence="3">
    <location>
        <position position="169"/>
    </location>
</feature>
<dbReference type="AlphaFoldDB" id="A0AA38U731"/>
<comment type="caution">
    <text evidence="3">The sequence shown here is derived from an EMBL/GenBank/DDBJ whole genome shotgun (WGS) entry which is preliminary data.</text>
</comment>
<feature type="domain" description="DNA helicase Pif1-like DEAD-box helicase" evidence="2">
    <location>
        <begin position="13"/>
        <end position="108"/>
    </location>
</feature>
<evidence type="ECO:0000259" key="2">
    <source>
        <dbReference type="Pfam" id="PF05970"/>
    </source>
</evidence>
<keyword evidence="1" id="KW-0227">DNA damage</keyword>
<proteinExistence type="inferred from homology"/>
<evidence type="ECO:0000313" key="4">
    <source>
        <dbReference type="Proteomes" id="UP001163846"/>
    </source>
</evidence>
<dbReference type="InterPro" id="IPR051055">
    <property type="entry name" value="PIF1_helicase"/>
</dbReference>
<evidence type="ECO:0000313" key="3">
    <source>
        <dbReference type="EMBL" id="KAJ3832800.1"/>
    </source>
</evidence>
<protein>
    <recommendedName>
        <fullName evidence="1">ATP-dependent DNA helicase</fullName>
        <ecNumber evidence="1">5.6.2.3</ecNumber>
    </recommendedName>
</protein>
<dbReference type="PANTHER" id="PTHR47642:SF7">
    <property type="entry name" value="ATP-DEPENDENT DNA HELICASE PIF1"/>
    <property type="match status" value="1"/>
</dbReference>
<keyword evidence="1" id="KW-0233">DNA recombination</keyword>
<keyword evidence="1" id="KW-0347">Helicase</keyword>
<keyword evidence="4" id="KW-1185">Reference proteome</keyword>
<dbReference type="GO" id="GO:0006281">
    <property type="term" value="P:DNA repair"/>
    <property type="evidence" value="ECO:0007669"/>
    <property type="project" value="UniProtKB-KW"/>
</dbReference>
<dbReference type="GO" id="GO:0000723">
    <property type="term" value="P:telomere maintenance"/>
    <property type="evidence" value="ECO:0007669"/>
    <property type="project" value="InterPro"/>
</dbReference>
<reference evidence="3" key="1">
    <citation type="submission" date="2022-08" db="EMBL/GenBank/DDBJ databases">
        <authorList>
            <consortium name="DOE Joint Genome Institute"/>
            <person name="Min B."/>
            <person name="Riley R."/>
            <person name="Sierra-Patev S."/>
            <person name="Naranjo-Ortiz M."/>
            <person name="Looney B."/>
            <person name="Konkel Z."/>
            <person name="Slot J.C."/>
            <person name="Sakamoto Y."/>
            <person name="Steenwyk J.L."/>
            <person name="Rokas A."/>
            <person name="Carro J."/>
            <person name="Camarero S."/>
            <person name="Ferreira P."/>
            <person name="Molpeceres G."/>
            <person name="Ruiz-Duenas F.J."/>
            <person name="Serrano A."/>
            <person name="Henrissat B."/>
            <person name="Drula E."/>
            <person name="Hughes K.W."/>
            <person name="Mata J.L."/>
            <person name="Ishikawa N.K."/>
            <person name="Vargas-Isla R."/>
            <person name="Ushijima S."/>
            <person name="Smith C.A."/>
            <person name="Ahrendt S."/>
            <person name="Andreopoulos W."/>
            <person name="He G."/>
            <person name="Labutti K."/>
            <person name="Lipzen A."/>
            <person name="Ng V."/>
            <person name="Sandor L."/>
            <person name="Barry K."/>
            <person name="Martinez A.T."/>
            <person name="Xiao Y."/>
            <person name="Gibbons J.G."/>
            <person name="Terashima K."/>
            <person name="Hibbett D.S."/>
            <person name="Grigoriev I.V."/>
        </authorList>
    </citation>
    <scope>NUCLEOTIDE SEQUENCE</scope>
    <source>
        <strain evidence="3">TFB9207</strain>
    </source>
</reference>
<dbReference type="InterPro" id="IPR010285">
    <property type="entry name" value="DNA_helicase_pif1-like_DEAD"/>
</dbReference>
<keyword evidence="1" id="KW-0234">DNA repair</keyword>
<dbReference type="PANTHER" id="PTHR47642">
    <property type="entry name" value="ATP-DEPENDENT DNA HELICASE"/>
    <property type="match status" value="1"/>
</dbReference>
<dbReference type="InterPro" id="IPR027417">
    <property type="entry name" value="P-loop_NTPase"/>
</dbReference>
<comment type="cofactor">
    <cofactor evidence="1">
        <name>Mg(2+)</name>
        <dbReference type="ChEBI" id="CHEBI:18420"/>
    </cofactor>
</comment>
<dbReference type="EC" id="5.6.2.3" evidence="1"/>
<keyword evidence="1" id="KW-0378">Hydrolase</keyword>
<sequence length="169" mass="18839">MIGCAFLYRISQALSQAKENNNPFGGINVIFAGDFAQLSPVGDSSLCSQVKTERVSTTAGQNIVFGKLLWLSVQTVILLSEIKRQQGTQNARFVALLSRLRSGTCNDDDFDLLNTRLASNLNLNWSDQRWSKAPLIVCNNETKDALNERMTAAFGQRSNQQVQWYMAED</sequence>
<comment type="similarity">
    <text evidence="1">Belongs to the helicase family.</text>
</comment>
<name>A0AA38U731_9AGAR</name>
<dbReference type="GO" id="GO:0043139">
    <property type="term" value="F:5'-3' DNA helicase activity"/>
    <property type="evidence" value="ECO:0007669"/>
    <property type="project" value="UniProtKB-EC"/>
</dbReference>
<gene>
    <name evidence="3" type="ORF">F5878DRAFT_517194</name>
</gene>
<comment type="catalytic activity">
    <reaction evidence="1">
        <text>ATP + H2O = ADP + phosphate + H(+)</text>
        <dbReference type="Rhea" id="RHEA:13065"/>
        <dbReference type="ChEBI" id="CHEBI:15377"/>
        <dbReference type="ChEBI" id="CHEBI:15378"/>
        <dbReference type="ChEBI" id="CHEBI:30616"/>
        <dbReference type="ChEBI" id="CHEBI:43474"/>
        <dbReference type="ChEBI" id="CHEBI:456216"/>
        <dbReference type="EC" id="5.6.2.3"/>
    </reaction>
</comment>
<dbReference type="Pfam" id="PF05970">
    <property type="entry name" value="PIF1"/>
    <property type="match status" value="1"/>
</dbReference>
<dbReference type="EMBL" id="MU806850">
    <property type="protein sequence ID" value="KAJ3832800.1"/>
    <property type="molecule type" value="Genomic_DNA"/>
</dbReference>
<dbReference type="Proteomes" id="UP001163846">
    <property type="component" value="Unassembled WGS sequence"/>
</dbReference>
<dbReference type="GO" id="GO:0005524">
    <property type="term" value="F:ATP binding"/>
    <property type="evidence" value="ECO:0007669"/>
    <property type="project" value="UniProtKB-KW"/>
</dbReference>
<dbReference type="GO" id="GO:0016787">
    <property type="term" value="F:hydrolase activity"/>
    <property type="evidence" value="ECO:0007669"/>
    <property type="project" value="UniProtKB-KW"/>
</dbReference>
<dbReference type="Gene3D" id="3.40.50.300">
    <property type="entry name" value="P-loop containing nucleotide triphosphate hydrolases"/>
    <property type="match status" value="1"/>
</dbReference>
<dbReference type="GO" id="GO:0006310">
    <property type="term" value="P:DNA recombination"/>
    <property type="evidence" value="ECO:0007669"/>
    <property type="project" value="UniProtKB-KW"/>
</dbReference>
<keyword evidence="1" id="KW-0067">ATP-binding</keyword>
<organism evidence="3 4">
    <name type="scientific">Lentinula raphanica</name>
    <dbReference type="NCBI Taxonomy" id="153919"/>
    <lineage>
        <taxon>Eukaryota</taxon>
        <taxon>Fungi</taxon>
        <taxon>Dikarya</taxon>
        <taxon>Basidiomycota</taxon>
        <taxon>Agaricomycotina</taxon>
        <taxon>Agaricomycetes</taxon>
        <taxon>Agaricomycetidae</taxon>
        <taxon>Agaricales</taxon>
        <taxon>Marasmiineae</taxon>
        <taxon>Omphalotaceae</taxon>
        <taxon>Lentinula</taxon>
    </lineage>
</organism>
<evidence type="ECO:0000256" key="1">
    <source>
        <dbReference type="RuleBase" id="RU363044"/>
    </source>
</evidence>
<dbReference type="SUPFAM" id="SSF52540">
    <property type="entry name" value="P-loop containing nucleoside triphosphate hydrolases"/>
    <property type="match status" value="1"/>
</dbReference>